<dbReference type="InterPro" id="IPR011250">
    <property type="entry name" value="OMP/PagP_B-barrel"/>
</dbReference>
<protein>
    <recommendedName>
        <fullName evidence="3">Outer membrane protein beta-barrel domain-containing protein</fullName>
    </recommendedName>
</protein>
<evidence type="ECO:0000256" key="2">
    <source>
        <dbReference type="SAM" id="SignalP"/>
    </source>
</evidence>
<comment type="caution">
    <text evidence="4">The sequence shown here is derived from an EMBL/GenBank/DDBJ whole genome shotgun (WGS) entry which is preliminary data.</text>
</comment>
<dbReference type="AlphaFoldDB" id="A0A0M2V6M8"/>
<name>A0A0M2V6M8_9GAMM</name>
<sequence length="201" mass="21789">MKLFLSGLLSTTLLFTGFSANAARPDISWNYLSAGYAKANIKIADDFTIKPDGYQLNASYLLSETLYVRASYFNVSESYRFSDIAGLDLDASEFTLSLGLRQAASANIDAFFEAGYGRSIAGISEFGKENDNGVQAGAGFRYRATPQLELAAALRYSNLGDSSTFGDISARVRLSSMFDLYAHYLFDSDVSVLAAGVVVNF</sequence>
<dbReference type="RefSeq" id="WP_046556388.1">
    <property type="nucleotide sequence ID" value="NZ_LAHO01000003.1"/>
</dbReference>
<feature type="signal peptide" evidence="2">
    <location>
        <begin position="1"/>
        <end position="22"/>
    </location>
</feature>
<dbReference type="OrthoDB" id="5764929at2"/>
<dbReference type="Proteomes" id="UP000034228">
    <property type="component" value="Unassembled WGS sequence"/>
</dbReference>
<gene>
    <name evidence="4" type="ORF">WG68_04050</name>
</gene>
<evidence type="ECO:0000313" key="4">
    <source>
        <dbReference type="EMBL" id="KKO46497.1"/>
    </source>
</evidence>
<organism evidence="4 5">
    <name type="scientific">Arsukibacterium ikkense</name>
    <dbReference type="NCBI Taxonomy" id="336831"/>
    <lineage>
        <taxon>Bacteria</taxon>
        <taxon>Pseudomonadati</taxon>
        <taxon>Pseudomonadota</taxon>
        <taxon>Gammaproteobacteria</taxon>
        <taxon>Chromatiales</taxon>
        <taxon>Chromatiaceae</taxon>
        <taxon>Arsukibacterium</taxon>
    </lineage>
</organism>
<evidence type="ECO:0000313" key="5">
    <source>
        <dbReference type="Proteomes" id="UP000034228"/>
    </source>
</evidence>
<dbReference type="EMBL" id="LAHO01000003">
    <property type="protein sequence ID" value="KKO46497.1"/>
    <property type="molecule type" value="Genomic_DNA"/>
</dbReference>
<proteinExistence type="predicted"/>
<dbReference type="SUPFAM" id="SSF56925">
    <property type="entry name" value="OMPA-like"/>
    <property type="match status" value="1"/>
</dbReference>
<keyword evidence="5" id="KW-1185">Reference proteome</keyword>
<keyword evidence="1 2" id="KW-0732">Signal</keyword>
<dbReference type="InterPro" id="IPR027385">
    <property type="entry name" value="Beta-barrel_OMP"/>
</dbReference>
<feature type="domain" description="Outer membrane protein beta-barrel" evidence="3">
    <location>
        <begin position="11"/>
        <end position="169"/>
    </location>
</feature>
<accession>A0A0M2V6M8</accession>
<dbReference type="Pfam" id="PF13505">
    <property type="entry name" value="OMP_b-brl"/>
    <property type="match status" value="1"/>
</dbReference>
<dbReference type="Gene3D" id="2.40.160.20">
    <property type="match status" value="1"/>
</dbReference>
<reference evidence="4 5" key="1">
    <citation type="submission" date="2015-03" db="EMBL/GenBank/DDBJ databases">
        <title>Draft genome sequences of two protease-producing strains of Arsukibacterium isolated from two cold and alkaline environments.</title>
        <authorList>
            <person name="Lylloff J.E."/>
            <person name="Skov L.B."/>
            <person name="Jepsen M."/>
            <person name="Hallin P.F."/>
            <person name="Sorensen S.J."/>
            <person name="Stougaard P."/>
            <person name="Glaring M.A."/>
        </authorList>
    </citation>
    <scope>NUCLEOTIDE SEQUENCE [LARGE SCALE GENOMIC DNA]</scope>
    <source>
        <strain evidence="4 5">GCM72</strain>
    </source>
</reference>
<feature type="chain" id="PRO_5005644383" description="Outer membrane protein beta-barrel domain-containing protein" evidence="2">
    <location>
        <begin position="23"/>
        <end position="201"/>
    </location>
</feature>
<dbReference type="STRING" id="336831.WG68_04050"/>
<evidence type="ECO:0000256" key="1">
    <source>
        <dbReference type="ARBA" id="ARBA00022729"/>
    </source>
</evidence>
<evidence type="ECO:0000259" key="3">
    <source>
        <dbReference type="Pfam" id="PF13505"/>
    </source>
</evidence>